<evidence type="ECO:0000313" key="2">
    <source>
        <dbReference type="Proteomes" id="UP000251647"/>
    </source>
</evidence>
<name>A0A2T3QJE7_PHODM</name>
<gene>
    <name evidence="1" type="ORF">NCTC11647_03256</name>
</gene>
<dbReference type="Proteomes" id="UP000251647">
    <property type="component" value="Unassembled WGS sequence"/>
</dbReference>
<protein>
    <submittedName>
        <fullName evidence="1">Uncharacterized protein</fullName>
    </submittedName>
</protein>
<sequence>MRKYISYLVFLVGVSFLITWYASNYYSEQIENISYEQLQGKWRCKLAMGYRNGSLTIDYNFHKNKTFEAMYNIVVFGDLSKRYEIAISGNYKILQNKVNFDSEKFDLIKDDGTFSKIFSQSDENNESDNNQTDLTILKLTHNKLIYTTDTVEKKLKYVCDRTL</sequence>
<organism evidence="1 2">
    <name type="scientific">Photobacterium damselae</name>
    <dbReference type="NCBI Taxonomy" id="38293"/>
    <lineage>
        <taxon>Bacteria</taxon>
        <taxon>Pseudomonadati</taxon>
        <taxon>Pseudomonadota</taxon>
        <taxon>Gammaproteobacteria</taxon>
        <taxon>Vibrionales</taxon>
        <taxon>Vibrionaceae</taxon>
        <taxon>Photobacterium</taxon>
    </lineage>
</organism>
<accession>A0A2T3QJE7</accession>
<dbReference type="RefSeq" id="WP_036765910.1">
    <property type="nucleotide sequence ID" value="NZ_CP074081.1"/>
</dbReference>
<proteinExistence type="predicted"/>
<evidence type="ECO:0000313" key="1">
    <source>
        <dbReference type="EMBL" id="SPY44318.1"/>
    </source>
</evidence>
<reference evidence="1 2" key="1">
    <citation type="submission" date="2018-06" db="EMBL/GenBank/DDBJ databases">
        <authorList>
            <consortium name="Pathogen Informatics"/>
            <person name="Doyle S."/>
        </authorList>
    </citation>
    <scope>NUCLEOTIDE SEQUENCE [LARGE SCALE GENOMIC DNA]</scope>
    <source>
        <strain evidence="1 2">NCTC11647</strain>
    </source>
</reference>
<dbReference type="EMBL" id="UATL01000005">
    <property type="protein sequence ID" value="SPY44318.1"/>
    <property type="molecule type" value="Genomic_DNA"/>
</dbReference>
<dbReference type="AlphaFoldDB" id="A0A2T3QJE7"/>